<keyword evidence="2" id="KW-1003">Cell membrane</keyword>
<dbReference type="PANTHER" id="PTHR21137:SF35">
    <property type="entry name" value="ODORANT RECEPTOR 19A-RELATED"/>
    <property type="match status" value="1"/>
</dbReference>
<dbReference type="EMBL" id="OU893338">
    <property type="protein sequence ID" value="CAG9794827.1"/>
    <property type="molecule type" value="Genomic_DNA"/>
</dbReference>
<evidence type="ECO:0000256" key="5">
    <source>
        <dbReference type="ARBA" id="ARBA00022725"/>
    </source>
</evidence>
<keyword evidence="4" id="KW-0812">Transmembrane</keyword>
<proteinExistence type="predicted"/>
<reference evidence="10" key="2">
    <citation type="submission" date="2022-10" db="EMBL/GenBank/DDBJ databases">
        <authorList>
            <consortium name="ENA_rothamsted_submissions"/>
            <consortium name="culmorum"/>
            <person name="King R."/>
        </authorList>
    </citation>
    <scope>NUCLEOTIDE SEQUENCE</scope>
</reference>
<keyword evidence="6" id="KW-1133">Transmembrane helix</keyword>
<evidence type="ECO:0000256" key="8">
    <source>
        <dbReference type="ARBA" id="ARBA00023170"/>
    </source>
</evidence>
<evidence type="ECO:0000256" key="6">
    <source>
        <dbReference type="ARBA" id="ARBA00022989"/>
    </source>
</evidence>
<comment type="subcellular location">
    <subcellularLocation>
        <location evidence="1">Cell membrane</location>
        <topology evidence="1">Multi-pass membrane protein</topology>
    </subcellularLocation>
</comment>
<keyword evidence="9" id="KW-0807">Transducer</keyword>
<evidence type="ECO:0000256" key="2">
    <source>
        <dbReference type="ARBA" id="ARBA00022475"/>
    </source>
</evidence>
<gene>
    <name evidence="10" type="ORF">DIATSA_LOCUS12172</name>
</gene>
<protein>
    <recommendedName>
        <fullName evidence="12">Odorant receptor</fullName>
    </recommendedName>
</protein>
<dbReference type="Pfam" id="PF02949">
    <property type="entry name" value="7tm_6"/>
    <property type="match status" value="1"/>
</dbReference>
<dbReference type="PANTHER" id="PTHR21137">
    <property type="entry name" value="ODORANT RECEPTOR"/>
    <property type="match status" value="1"/>
</dbReference>
<keyword evidence="3" id="KW-0716">Sensory transduction</keyword>
<evidence type="ECO:0000256" key="1">
    <source>
        <dbReference type="ARBA" id="ARBA00004651"/>
    </source>
</evidence>
<name>A0A9N9REP9_9NEOP</name>
<organism evidence="10 11">
    <name type="scientific">Diatraea saccharalis</name>
    <name type="common">sugarcane borer</name>
    <dbReference type="NCBI Taxonomy" id="40085"/>
    <lineage>
        <taxon>Eukaryota</taxon>
        <taxon>Metazoa</taxon>
        <taxon>Ecdysozoa</taxon>
        <taxon>Arthropoda</taxon>
        <taxon>Hexapoda</taxon>
        <taxon>Insecta</taxon>
        <taxon>Pterygota</taxon>
        <taxon>Neoptera</taxon>
        <taxon>Endopterygota</taxon>
        <taxon>Lepidoptera</taxon>
        <taxon>Glossata</taxon>
        <taxon>Ditrysia</taxon>
        <taxon>Pyraloidea</taxon>
        <taxon>Crambidae</taxon>
        <taxon>Crambinae</taxon>
        <taxon>Diatraea</taxon>
    </lineage>
</organism>
<dbReference type="OrthoDB" id="7634903at2759"/>
<keyword evidence="7" id="KW-0472">Membrane</keyword>
<evidence type="ECO:0000256" key="3">
    <source>
        <dbReference type="ARBA" id="ARBA00022606"/>
    </source>
</evidence>
<reference evidence="10" key="1">
    <citation type="submission" date="2021-12" db="EMBL/GenBank/DDBJ databases">
        <authorList>
            <person name="King R."/>
        </authorList>
    </citation>
    <scope>NUCLEOTIDE SEQUENCE</scope>
</reference>
<dbReference type="GO" id="GO:0005886">
    <property type="term" value="C:plasma membrane"/>
    <property type="evidence" value="ECO:0007669"/>
    <property type="project" value="UniProtKB-SubCell"/>
</dbReference>
<dbReference type="InterPro" id="IPR004117">
    <property type="entry name" value="7tm6_olfct_rcpt"/>
</dbReference>
<dbReference type="Proteomes" id="UP001153714">
    <property type="component" value="Chromosome 7"/>
</dbReference>
<sequence length="145" mass="16371">MYLCDQLSELQIRLKSLNYSVENEIEIKEEFKSIIKKHIRLMGYANALARNLKEYFLIQNLAVTAELCLNALMASMSTGIALAAYESSWISWPLDMQKDLLLVITAAQRSFKLTAGGIAYMSMPTFAQALYNGYSVFAVLRDVIN</sequence>
<evidence type="ECO:0000313" key="11">
    <source>
        <dbReference type="Proteomes" id="UP001153714"/>
    </source>
</evidence>
<evidence type="ECO:0000256" key="7">
    <source>
        <dbReference type="ARBA" id="ARBA00023136"/>
    </source>
</evidence>
<evidence type="ECO:0008006" key="12">
    <source>
        <dbReference type="Google" id="ProtNLM"/>
    </source>
</evidence>
<dbReference type="GO" id="GO:0007165">
    <property type="term" value="P:signal transduction"/>
    <property type="evidence" value="ECO:0007669"/>
    <property type="project" value="UniProtKB-KW"/>
</dbReference>
<dbReference type="GO" id="GO:0005549">
    <property type="term" value="F:odorant binding"/>
    <property type="evidence" value="ECO:0007669"/>
    <property type="project" value="InterPro"/>
</dbReference>
<keyword evidence="11" id="KW-1185">Reference proteome</keyword>
<dbReference type="AlphaFoldDB" id="A0A9N9REP9"/>
<accession>A0A9N9REP9</accession>
<keyword evidence="8" id="KW-0675">Receptor</keyword>
<evidence type="ECO:0000256" key="9">
    <source>
        <dbReference type="ARBA" id="ARBA00023224"/>
    </source>
</evidence>
<dbReference type="GO" id="GO:0004984">
    <property type="term" value="F:olfactory receptor activity"/>
    <property type="evidence" value="ECO:0007669"/>
    <property type="project" value="InterPro"/>
</dbReference>
<evidence type="ECO:0000313" key="10">
    <source>
        <dbReference type="EMBL" id="CAG9794827.1"/>
    </source>
</evidence>
<keyword evidence="5" id="KW-0552">Olfaction</keyword>
<evidence type="ECO:0000256" key="4">
    <source>
        <dbReference type="ARBA" id="ARBA00022692"/>
    </source>
</evidence>